<dbReference type="Proteomes" id="UP000255264">
    <property type="component" value="Unassembled WGS sequence"/>
</dbReference>
<dbReference type="OrthoDB" id="5690930at2"/>
<dbReference type="RefSeq" id="WP_115003605.1">
    <property type="nucleotide sequence ID" value="NZ_UGHS01000004.1"/>
</dbReference>
<dbReference type="AlphaFoldDB" id="A0A377J2Q1"/>
<dbReference type="InterPro" id="IPR049759">
    <property type="entry name" value="CdiI-like"/>
</dbReference>
<evidence type="ECO:0000313" key="1">
    <source>
        <dbReference type="EMBL" id="STO94087.1"/>
    </source>
</evidence>
<protein>
    <submittedName>
        <fullName evidence="1">Uncharacterized protein</fullName>
    </submittedName>
</protein>
<organism evidence="1 2">
    <name type="scientific">Haemophilus pittmaniae</name>
    <dbReference type="NCBI Taxonomy" id="249188"/>
    <lineage>
        <taxon>Bacteria</taxon>
        <taxon>Pseudomonadati</taxon>
        <taxon>Pseudomonadota</taxon>
        <taxon>Gammaproteobacteria</taxon>
        <taxon>Pasteurellales</taxon>
        <taxon>Pasteurellaceae</taxon>
        <taxon>Haemophilus</taxon>
    </lineage>
</organism>
<gene>
    <name evidence="1" type="ORF">NCTC13335_02004</name>
</gene>
<keyword evidence="2" id="KW-1185">Reference proteome</keyword>
<sequence length="107" mass="12876">MSVRYSILIEQLAVFISSRNQIDRILHDYETEIKKIVSEIKAYDSSVDNIYKLFRIQNGLSVLLYKYNYPLSDYLRDFIHEFDRQDEESVFYLIKEIVENKHFLNNG</sequence>
<accession>A0A377J2Q1</accession>
<evidence type="ECO:0000313" key="2">
    <source>
        <dbReference type="Proteomes" id="UP000255264"/>
    </source>
</evidence>
<dbReference type="CDD" id="cd21060">
    <property type="entry name" value="CdiI_NC101"/>
    <property type="match status" value="1"/>
</dbReference>
<dbReference type="EMBL" id="UGHS01000004">
    <property type="protein sequence ID" value="STO94087.1"/>
    <property type="molecule type" value="Genomic_DNA"/>
</dbReference>
<proteinExistence type="predicted"/>
<reference evidence="1 2" key="1">
    <citation type="submission" date="2018-06" db="EMBL/GenBank/DDBJ databases">
        <authorList>
            <consortium name="Pathogen Informatics"/>
            <person name="Doyle S."/>
        </authorList>
    </citation>
    <scope>NUCLEOTIDE SEQUENCE [LARGE SCALE GENOMIC DNA]</scope>
    <source>
        <strain evidence="1 2">NCTC13335</strain>
    </source>
</reference>
<name>A0A377J2Q1_9PAST</name>